<dbReference type="EMBL" id="JN885999">
    <property type="protein sequence ID" value="AEX63331.1"/>
    <property type="molecule type" value="Genomic_DNA"/>
</dbReference>
<accession>H2EFR6</accession>
<sequence length="106" mass="12824">MDKFDNLHEEEMKTLLNLIDNELFKIKPNDTSYFEDKYLPHVFKKYIWGMTCCNFDDLDPCKARVHYYFEINFINGVRIYTYSQDDEIVGQNFGLYISEIDKKNLR</sequence>
<reference evidence="1" key="1">
    <citation type="submission" date="2011-10" db="EMBL/GenBank/DDBJ databases">
        <title>Provirophages and transpovirons: unique mobilome of giant viruses.</title>
        <authorList>
            <person name="Desnues C."/>
            <person name="LaScola B."/>
            <person name="Yutin N."/>
            <person name="Fournous G."/>
            <person name="Koonin E."/>
            <person name="Raoult D."/>
        </authorList>
    </citation>
    <scope>NUCLEOTIDE SEQUENCE</scope>
    <source>
        <strain evidence="1">Mv13-mv</strain>
    </source>
</reference>
<gene>
    <name evidence="1" type="ORF">mv_L1129</name>
</gene>
<protein>
    <submittedName>
        <fullName evidence="1">Uncharacterized protein</fullName>
    </submittedName>
</protein>
<name>H2EFR6_9VIRU</name>
<organism evidence="1">
    <name type="scientific">Moumouvirus sp. 'Monve'</name>
    <dbReference type="NCBI Taxonomy" id="1128131"/>
    <lineage>
        <taxon>Viruses</taxon>
        <taxon>Varidnaviria</taxon>
        <taxon>Bamfordvirae</taxon>
        <taxon>Nucleocytoviricota</taxon>
        <taxon>Megaviricetes</taxon>
        <taxon>Imitervirales</taxon>
        <taxon>Mimiviridae</taxon>
        <taxon>Megamimivirinae</taxon>
        <taxon>Moumouvirus</taxon>
    </lineage>
</organism>
<proteinExistence type="predicted"/>
<evidence type="ECO:0000313" key="1">
    <source>
        <dbReference type="EMBL" id="AEX63331.1"/>
    </source>
</evidence>